<dbReference type="PROSITE" id="PS50234">
    <property type="entry name" value="VWFA"/>
    <property type="match status" value="1"/>
</dbReference>
<keyword evidence="3" id="KW-1185">Reference proteome</keyword>
<dbReference type="STRING" id="7574.A0A1S3IRG5"/>
<dbReference type="AlphaFoldDB" id="A0A1S3IRG5"/>
<dbReference type="Gene3D" id="3.40.50.410">
    <property type="entry name" value="von Willebrand factor, type A domain"/>
    <property type="match status" value="1"/>
</dbReference>
<keyword evidence="1" id="KW-0732">Signal</keyword>
<evidence type="ECO:0000313" key="4">
    <source>
        <dbReference type="RefSeq" id="XP_013400119.1"/>
    </source>
</evidence>
<dbReference type="InterPro" id="IPR050525">
    <property type="entry name" value="ECM_Assembly_Org"/>
</dbReference>
<dbReference type="GeneID" id="106166187"/>
<evidence type="ECO:0000259" key="2">
    <source>
        <dbReference type="PROSITE" id="PS50234"/>
    </source>
</evidence>
<dbReference type="InParanoid" id="A0A1S3IRG5"/>
<dbReference type="SMART" id="SM00327">
    <property type="entry name" value="VWA"/>
    <property type="match status" value="1"/>
</dbReference>
<accession>A0A1S3IRG5</accession>
<dbReference type="PANTHER" id="PTHR24020">
    <property type="entry name" value="COLLAGEN ALPHA"/>
    <property type="match status" value="1"/>
</dbReference>
<evidence type="ECO:0000256" key="1">
    <source>
        <dbReference type="SAM" id="SignalP"/>
    </source>
</evidence>
<organism evidence="3 4">
    <name type="scientific">Lingula anatina</name>
    <name type="common">Brachiopod</name>
    <name type="synonym">Lingula unguis</name>
    <dbReference type="NCBI Taxonomy" id="7574"/>
    <lineage>
        <taxon>Eukaryota</taxon>
        <taxon>Metazoa</taxon>
        <taxon>Spiralia</taxon>
        <taxon>Lophotrochozoa</taxon>
        <taxon>Brachiopoda</taxon>
        <taxon>Linguliformea</taxon>
        <taxon>Lingulata</taxon>
        <taxon>Lingulida</taxon>
        <taxon>Linguloidea</taxon>
        <taxon>Lingulidae</taxon>
        <taxon>Lingula</taxon>
    </lineage>
</organism>
<dbReference type="InterPro" id="IPR002035">
    <property type="entry name" value="VWF_A"/>
</dbReference>
<dbReference type="KEGG" id="lak:106166187"/>
<protein>
    <submittedName>
        <fullName evidence="4">Sushi, von Willebrand factor type A, EGF and pentraxin domain-containing protein 1-like</fullName>
    </submittedName>
</protein>
<feature type="chain" id="PRO_5010262711" evidence="1">
    <location>
        <begin position="21"/>
        <end position="234"/>
    </location>
</feature>
<gene>
    <name evidence="4" type="primary">LOC106166187</name>
</gene>
<dbReference type="Proteomes" id="UP000085678">
    <property type="component" value="Unplaced"/>
</dbReference>
<dbReference type="Pfam" id="PF00092">
    <property type="entry name" value="VWA"/>
    <property type="match status" value="1"/>
</dbReference>
<dbReference type="PRINTS" id="PR00453">
    <property type="entry name" value="VWFADOMAIN"/>
</dbReference>
<proteinExistence type="predicted"/>
<dbReference type="OrthoDB" id="6127264at2759"/>
<name>A0A1S3IRG5_LINAN</name>
<dbReference type="InterPro" id="IPR036465">
    <property type="entry name" value="vWFA_dom_sf"/>
</dbReference>
<feature type="signal peptide" evidence="1">
    <location>
        <begin position="1"/>
        <end position="20"/>
    </location>
</feature>
<dbReference type="CDD" id="cd01450">
    <property type="entry name" value="vWFA_subfamily_ECM"/>
    <property type="match status" value="1"/>
</dbReference>
<sequence>MKRFCALILTATLLLNEGNGISTTVNELSDILKKIVAPCTTEQANCKNPALDIVFALDSSSNINDTEFKMQKNATKAIADFIDRHSPITPDGTRVGALTFATDVVREFELNEHTGLEDVLGYIYEINNRMGDTNIELALETAQLMFEDFFLEESPKLIWLHTDGVSNLGDPIPRATSIKNQGWTMCVVSIGNHADVDGIDDIASPGCVVKFGSFTEYANVARMALGQPQIDILG</sequence>
<feature type="domain" description="VWFA" evidence="2">
    <location>
        <begin position="52"/>
        <end position="233"/>
    </location>
</feature>
<dbReference type="RefSeq" id="XP_013400119.1">
    <property type="nucleotide sequence ID" value="XM_013544665.1"/>
</dbReference>
<evidence type="ECO:0000313" key="3">
    <source>
        <dbReference type="Proteomes" id="UP000085678"/>
    </source>
</evidence>
<reference evidence="4" key="1">
    <citation type="submission" date="2025-08" db="UniProtKB">
        <authorList>
            <consortium name="RefSeq"/>
        </authorList>
    </citation>
    <scope>IDENTIFICATION</scope>
    <source>
        <tissue evidence="4">Gonads</tissue>
    </source>
</reference>
<dbReference type="SUPFAM" id="SSF53300">
    <property type="entry name" value="vWA-like"/>
    <property type="match status" value="1"/>
</dbReference>